<accession>A0A6N2QW65</accession>
<keyword evidence="3 6" id="KW-0808">Transferase</keyword>
<dbReference type="GO" id="GO:0016757">
    <property type="term" value="F:glycosyltransferase activity"/>
    <property type="evidence" value="ECO:0007669"/>
    <property type="project" value="UniProtKB-KW"/>
</dbReference>
<comment type="similarity">
    <text evidence="1">Belongs to the glycosyltransferase 2 family.</text>
</comment>
<evidence type="ECO:0000256" key="2">
    <source>
        <dbReference type="ARBA" id="ARBA00022676"/>
    </source>
</evidence>
<dbReference type="SUPFAM" id="SSF53448">
    <property type="entry name" value="Nucleotide-diphospho-sugar transferases"/>
    <property type="match status" value="1"/>
</dbReference>
<dbReference type="Proteomes" id="UP000429211">
    <property type="component" value="Unassembled WGS sequence"/>
</dbReference>
<proteinExistence type="inferred from homology"/>
<dbReference type="PANTHER" id="PTHR43685:SF5">
    <property type="entry name" value="GLYCOSYLTRANSFERASE EPSE-RELATED"/>
    <property type="match status" value="1"/>
</dbReference>
<keyword evidence="2 6" id="KW-0328">Glycosyltransferase</keyword>
<dbReference type="Pfam" id="PF00535">
    <property type="entry name" value="Glycos_transf_2"/>
    <property type="match status" value="1"/>
</dbReference>
<dbReference type="Gene3D" id="3.90.550.10">
    <property type="entry name" value="Spore Coat Polysaccharide Biosynthesis Protein SpsA, Chain A"/>
    <property type="match status" value="1"/>
</dbReference>
<protein>
    <submittedName>
        <fullName evidence="5">Glycosyltransferase</fullName>
    </submittedName>
    <submittedName>
        <fullName evidence="6">UDP-Gal:alpha-D-GlcNAc-diphosphoundecaprenol beta-1,3-galactosyltransferase</fullName>
        <ecNumber evidence="6">2.4.1.303</ecNumber>
    </submittedName>
</protein>
<dbReference type="AlphaFoldDB" id="A0A6N2QW65"/>
<dbReference type="RefSeq" id="WP_129880091.1">
    <property type="nucleotide sequence ID" value="NZ_CACRSP010000001.1"/>
</dbReference>
<gene>
    <name evidence="6" type="primary">wbbD</name>
    <name evidence="6" type="ORF">BDLFYP24_00058</name>
    <name evidence="5" type="ORF">GBB04_08305</name>
</gene>
<feature type="domain" description="Glycosyltransferase 2-like" evidence="4">
    <location>
        <begin position="23"/>
        <end position="167"/>
    </location>
</feature>
<dbReference type="InterPro" id="IPR050834">
    <property type="entry name" value="Glycosyltransf_2"/>
</dbReference>
<reference evidence="6" key="2">
    <citation type="submission" date="2019-11" db="EMBL/GenBank/DDBJ databases">
        <authorList>
            <person name="Feng L."/>
        </authorList>
    </citation>
    <scope>NUCLEOTIDE SEQUENCE</scope>
    <source>
        <strain evidence="6">BdentiumLFYP24</strain>
    </source>
</reference>
<evidence type="ECO:0000259" key="4">
    <source>
        <dbReference type="Pfam" id="PF00535"/>
    </source>
</evidence>
<dbReference type="EMBL" id="WDPD01000009">
    <property type="protein sequence ID" value="KAB7460266.1"/>
    <property type="molecule type" value="Genomic_DNA"/>
</dbReference>
<evidence type="ECO:0000313" key="6">
    <source>
        <dbReference type="EMBL" id="VYS72784.1"/>
    </source>
</evidence>
<evidence type="ECO:0000256" key="3">
    <source>
        <dbReference type="ARBA" id="ARBA00022679"/>
    </source>
</evidence>
<dbReference type="EC" id="2.4.1.303" evidence="6"/>
<dbReference type="EMBL" id="CACRSP010000001">
    <property type="protein sequence ID" value="VYS72784.1"/>
    <property type="molecule type" value="Genomic_DNA"/>
</dbReference>
<dbReference type="InterPro" id="IPR001173">
    <property type="entry name" value="Glyco_trans_2-like"/>
</dbReference>
<evidence type="ECO:0000313" key="5">
    <source>
        <dbReference type="EMBL" id="KAB7460266.1"/>
    </source>
</evidence>
<name>A0A6N2QW65_9BIFI</name>
<dbReference type="PANTHER" id="PTHR43685">
    <property type="entry name" value="GLYCOSYLTRANSFERASE"/>
    <property type="match status" value="1"/>
</dbReference>
<evidence type="ECO:0000256" key="1">
    <source>
        <dbReference type="ARBA" id="ARBA00006739"/>
    </source>
</evidence>
<dbReference type="InterPro" id="IPR029044">
    <property type="entry name" value="Nucleotide-diphossugar_trans"/>
</dbReference>
<sequence length="312" mass="35343">MIYDSVVTIQQHDQLPQFSLLMSVYANDSLPQVERAIASATVEQSLPPTQIVIIRDGRVPDDIARFLQGLPETVADWFSRSGVSSRPRPEVTVVPLEVNQGLAHALNEGLRRCRYDVVARADSDDISLPERFATMMPLFAADRAPAIDIAGSAIQEFTGEENRNGQVRTLPREGAELERFARMQSPLHHPSVVFRKSVVLAAGGYPEHVGRFEDYMLWEQLMLRHARFYNVPEALVLYRVDAGAYQRRGGLGMFRDELQLQLKFLHDGFVSLPQFLRNVLVRAVYRLLPTGFRKSCYHLLVAVRNRLTGDRK</sequence>
<evidence type="ECO:0000313" key="7">
    <source>
        <dbReference type="Proteomes" id="UP000429211"/>
    </source>
</evidence>
<reference evidence="5 7" key="1">
    <citation type="journal article" date="2019" name="Nat. Med.">
        <title>A library of human gut bacterial isolates paired with longitudinal multiomics data enables mechanistic microbiome research.</title>
        <authorList>
            <person name="Poyet M."/>
            <person name="Groussin M."/>
            <person name="Gibbons S.M."/>
            <person name="Avila-Pacheco J."/>
            <person name="Jiang X."/>
            <person name="Kearney S.M."/>
            <person name="Perrotta A.R."/>
            <person name="Berdy B."/>
            <person name="Zhao S."/>
            <person name="Lieberman T.D."/>
            <person name="Swanson P.K."/>
            <person name="Smith M."/>
            <person name="Roesemann S."/>
            <person name="Alexander J.E."/>
            <person name="Rich S.A."/>
            <person name="Livny J."/>
            <person name="Vlamakis H."/>
            <person name="Clish C."/>
            <person name="Bullock K."/>
            <person name="Deik A."/>
            <person name="Scott J."/>
            <person name="Pierce K.A."/>
            <person name="Xavier R.J."/>
            <person name="Alm E.J."/>
        </authorList>
    </citation>
    <scope>NUCLEOTIDE SEQUENCE [LARGE SCALE GENOMIC DNA]</scope>
    <source>
        <strain evidence="5 7">BIOML-A2</strain>
    </source>
</reference>
<organism evidence="6">
    <name type="scientific">Bifidobacterium dentium</name>
    <dbReference type="NCBI Taxonomy" id="1689"/>
    <lineage>
        <taxon>Bacteria</taxon>
        <taxon>Bacillati</taxon>
        <taxon>Actinomycetota</taxon>
        <taxon>Actinomycetes</taxon>
        <taxon>Bifidobacteriales</taxon>
        <taxon>Bifidobacteriaceae</taxon>
        <taxon>Bifidobacterium</taxon>
    </lineage>
</organism>